<evidence type="ECO:0008006" key="4">
    <source>
        <dbReference type="Google" id="ProtNLM"/>
    </source>
</evidence>
<proteinExistence type="predicted"/>
<accession>T0HR33</accession>
<dbReference type="RefSeq" id="WP_021236377.1">
    <property type="nucleotide sequence ID" value="NZ_ATHO01000002.1"/>
</dbReference>
<dbReference type="Proteomes" id="UP000015525">
    <property type="component" value="Unassembled WGS sequence"/>
</dbReference>
<organism evidence="2 3">
    <name type="scientific">Sphingobium quisquiliarum P25</name>
    <dbReference type="NCBI Taxonomy" id="1329909"/>
    <lineage>
        <taxon>Bacteria</taxon>
        <taxon>Pseudomonadati</taxon>
        <taxon>Pseudomonadota</taxon>
        <taxon>Alphaproteobacteria</taxon>
        <taxon>Sphingomonadales</taxon>
        <taxon>Sphingomonadaceae</taxon>
        <taxon>Sphingobium</taxon>
    </lineage>
</organism>
<comment type="caution">
    <text evidence="2">The sequence shown here is derived from an EMBL/GenBank/DDBJ whole genome shotgun (WGS) entry which is preliminary data.</text>
</comment>
<feature type="chain" id="PRO_5004564651" description="Translocation protein TolB" evidence="1">
    <location>
        <begin position="26"/>
        <end position="377"/>
    </location>
</feature>
<dbReference type="Gene3D" id="2.120.10.30">
    <property type="entry name" value="TolB, C-terminal domain"/>
    <property type="match status" value="1"/>
</dbReference>
<keyword evidence="1" id="KW-0732">Signal</keyword>
<protein>
    <recommendedName>
        <fullName evidence="4">Translocation protein TolB</fullName>
    </recommendedName>
</protein>
<feature type="signal peptide" evidence="1">
    <location>
        <begin position="1"/>
        <end position="25"/>
    </location>
</feature>
<dbReference type="Pfam" id="PF07676">
    <property type="entry name" value="PD40"/>
    <property type="match status" value="2"/>
</dbReference>
<dbReference type="SUPFAM" id="SSF69304">
    <property type="entry name" value="Tricorn protease N-terminal domain"/>
    <property type="match status" value="1"/>
</dbReference>
<gene>
    <name evidence="2" type="ORF">L288_00150</name>
</gene>
<keyword evidence="3" id="KW-1185">Reference proteome</keyword>
<dbReference type="InterPro" id="IPR011659">
    <property type="entry name" value="WD40"/>
</dbReference>
<reference evidence="2 3" key="1">
    <citation type="journal article" date="2013" name="Genome Announc.">
        <title>Draft Genome Sequence of Sphingobium quisquiliarum Strain P25T, a Novel Hexachlorocyclohexane (HCH)-Degrading Bacterium Isolated from an HCH Dumpsite.</title>
        <authorList>
            <person name="Kumar Singh A."/>
            <person name="Sangwan N."/>
            <person name="Sharma A."/>
            <person name="Gupta V."/>
            <person name="Khurana J.P."/>
            <person name="Lal R."/>
        </authorList>
    </citation>
    <scope>NUCLEOTIDE SEQUENCE [LARGE SCALE GENOMIC DNA]</scope>
    <source>
        <strain evidence="2 3">P25</strain>
    </source>
</reference>
<sequence length="377" mass="41118">MNWKRLFQPLCVLASVAGGSMSVYAAPAPVDYFTAPVKMERLLGWGERPDWSPDGTKIVFTDAQNDGQLAYAFEMDLKTRKVRCLTCHLGPDSGKVVRIYYLPDGNFLVTRGQDPQSSSPLNAGIYWLSAAADTQPVYLKAGAMGDIAIARRARAGGGVSIAWGSRREDGSWDLTTGTLTGEGSAPTLGERRTVYHYDPSKPGKISFAEAYDFVDEDRSVAFFTIERPKPNGEMYKIDLTTGALTKLSQSPQHNEAHAFPDDRFVLEESNRASDPDGPMRGISGFPPQITPWLLDAAGIALPAGAIDTKAPPRYFDLHVVAYDGTGRVRRLTHVSDKGGDAHQSAPSPDGKQIIFCLEEHESAALKGQRGLYLMTFQ</sequence>
<evidence type="ECO:0000313" key="2">
    <source>
        <dbReference type="EMBL" id="EQB15542.1"/>
    </source>
</evidence>
<dbReference type="AlphaFoldDB" id="T0HR33"/>
<evidence type="ECO:0000256" key="1">
    <source>
        <dbReference type="SAM" id="SignalP"/>
    </source>
</evidence>
<name>T0HR33_9SPHN</name>
<dbReference type="PATRIC" id="fig|1329909.3.peg.30"/>
<evidence type="ECO:0000313" key="3">
    <source>
        <dbReference type="Proteomes" id="UP000015525"/>
    </source>
</evidence>
<dbReference type="InterPro" id="IPR011042">
    <property type="entry name" value="6-blade_b-propeller_TolB-like"/>
</dbReference>
<dbReference type="EMBL" id="ATHO01000002">
    <property type="protein sequence ID" value="EQB15542.1"/>
    <property type="molecule type" value="Genomic_DNA"/>
</dbReference>